<accession>A0A6B2KXF9</accession>
<name>A0A6B2KXF9_9EUKA</name>
<keyword evidence="7" id="KW-0963">Cytoplasm</keyword>
<evidence type="ECO:0000256" key="8">
    <source>
        <dbReference type="ARBA" id="ARBA00022679"/>
    </source>
</evidence>
<dbReference type="SUPFAM" id="SSF57850">
    <property type="entry name" value="RING/U-box"/>
    <property type="match status" value="1"/>
</dbReference>
<dbReference type="CDD" id="cd16657">
    <property type="entry name" value="RING-Ubox_UBE4A"/>
    <property type="match status" value="1"/>
</dbReference>
<dbReference type="Pfam" id="PF10408">
    <property type="entry name" value="Ufd2P_core"/>
    <property type="match status" value="2"/>
</dbReference>
<evidence type="ECO:0000256" key="10">
    <source>
        <dbReference type="ARBA" id="ARBA00023242"/>
    </source>
</evidence>
<evidence type="ECO:0000256" key="3">
    <source>
        <dbReference type="ARBA" id="ARBA00004496"/>
    </source>
</evidence>
<dbReference type="InterPro" id="IPR045132">
    <property type="entry name" value="UBE4"/>
</dbReference>
<comment type="pathway">
    <text evidence="4">Protein modification; protein ubiquitination.</text>
</comment>
<feature type="domain" description="U-box" evidence="11">
    <location>
        <begin position="805"/>
        <end position="879"/>
    </location>
</feature>
<dbReference type="GO" id="GO:0000151">
    <property type="term" value="C:ubiquitin ligase complex"/>
    <property type="evidence" value="ECO:0007669"/>
    <property type="project" value="InterPro"/>
</dbReference>
<dbReference type="FunFam" id="3.30.40.10:FF:000055">
    <property type="entry name" value="Ubiquitin conjugation factor e4 a"/>
    <property type="match status" value="1"/>
</dbReference>
<dbReference type="InterPro" id="IPR019474">
    <property type="entry name" value="Ub_conjug_fac_E4_core"/>
</dbReference>
<proteinExistence type="inferred from homology"/>
<evidence type="ECO:0000256" key="6">
    <source>
        <dbReference type="ARBA" id="ARBA00012483"/>
    </source>
</evidence>
<reference evidence="12" key="1">
    <citation type="journal article" date="2020" name="J. Eukaryot. Microbiol.">
        <title>De novo Sequencing, Assembly and Annotation of the Transcriptome for the Free-Living Testate Amoeba Arcella intermedia.</title>
        <authorList>
            <person name="Ribeiro G.M."/>
            <person name="Porfirio-Sousa A.L."/>
            <person name="Maurer-Alcala X.X."/>
            <person name="Katz L.A."/>
            <person name="Lahr D.J.G."/>
        </authorList>
    </citation>
    <scope>NUCLEOTIDE SEQUENCE</scope>
</reference>
<dbReference type="PROSITE" id="PS51698">
    <property type="entry name" value="U_BOX"/>
    <property type="match status" value="1"/>
</dbReference>
<keyword evidence="10" id="KW-0539">Nucleus</keyword>
<evidence type="ECO:0000256" key="1">
    <source>
        <dbReference type="ARBA" id="ARBA00000900"/>
    </source>
</evidence>
<evidence type="ECO:0000259" key="11">
    <source>
        <dbReference type="PROSITE" id="PS51698"/>
    </source>
</evidence>
<dbReference type="PANTHER" id="PTHR13931">
    <property type="entry name" value="UBIQUITINATION FACTOR E4"/>
    <property type="match status" value="1"/>
</dbReference>
<dbReference type="AlphaFoldDB" id="A0A6B2KXF9"/>
<protein>
    <recommendedName>
        <fullName evidence="6">RING-type E3 ubiquitin transferase</fullName>
        <ecNumber evidence="6">2.3.2.27</ecNumber>
    </recommendedName>
</protein>
<dbReference type="GO" id="GO:0034450">
    <property type="term" value="F:ubiquitin-ubiquitin ligase activity"/>
    <property type="evidence" value="ECO:0007669"/>
    <property type="project" value="InterPro"/>
</dbReference>
<dbReference type="GO" id="GO:0036503">
    <property type="term" value="P:ERAD pathway"/>
    <property type="evidence" value="ECO:0007669"/>
    <property type="project" value="InterPro"/>
</dbReference>
<dbReference type="PANTHER" id="PTHR13931:SF2">
    <property type="entry name" value="UBIQUITIN CONJUGATION FACTOR E4 B"/>
    <property type="match status" value="1"/>
</dbReference>
<dbReference type="GO" id="GO:0005634">
    <property type="term" value="C:nucleus"/>
    <property type="evidence" value="ECO:0007669"/>
    <property type="project" value="UniProtKB-SubCell"/>
</dbReference>
<dbReference type="GO" id="GO:0000209">
    <property type="term" value="P:protein polyubiquitination"/>
    <property type="evidence" value="ECO:0007669"/>
    <property type="project" value="TreeGrafter"/>
</dbReference>
<dbReference type="Gene3D" id="3.30.40.10">
    <property type="entry name" value="Zinc/RING finger domain, C3HC4 (zinc finger)"/>
    <property type="match status" value="1"/>
</dbReference>
<organism evidence="12">
    <name type="scientific">Arcella intermedia</name>
    <dbReference type="NCBI Taxonomy" id="1963864"/>
    <lineage>
        <taxon>Eukaryota</taxon>
        <taxon>Amoebozoa</taxon>
        <taxon>Tubulinea</taxon>
        <taxon>Elardia</taxon>
        <taxon>Arcellinida</taxon>
        <taxon>Sphaerothecina</taxon>
        <taxon>Arcellidae</taxon>
        <taxon>Arcella</taxon>
    </lineage>
</organism>
<evidence type="ECO:0000256" key="9">
    <source>
        <dbReference type="ARBA" id="ARBA00022786"/>
    </source>
</evidence>
<keyword evidence="8" id="KW-0808">Transferase</keyword>
<dbReference type="InterPro" id="IPR003613">
    <property type="entry name" value="Ubox_domain"/>
</dbReference>
<dbReference type="EC" id="2.3.2.27" evidence="6"/>
<comment type="catalytic activity">
    <reaction evidence="1">
        <text>S-ubiquitinyl-[E2 ubiquitin-conjugating enzyme]-L-cysteine + [acceptor protein]-L-lysine = [E2 ubiquitin-conjugating enzyme]-L-cysteine + N(6)-ubiquitinyl-[acceptor protein]-L-lysine.</text>
        <dbReference type="EC" id="2.3.2.27"/>
    </reaction>
</comment>
<dbReference type="UniPathway" id="UPA00143"/>
<dbReference type="GO" id="GO:0005737">
    <property type="term" value="C:cytoplasm"/>
    <property type="evidence" value="ECO:0007669"/>
    <property type="project" value="UniProtKB-SubCell"/>
</dbReference>
<evidence type="ECO:0000256" key="7">
    <source>
        <dbReference type="ARBA" id="ARBA00022490"/>
    </source>
</evidence>
<dbReference type="Pfam" id="PF04564">
    <property type="entry name" value="U-box"/>
    <property type="match status" value="1"/>
</dbReference>
<comment type="subcellular location">
    <subcellularLocation>
        <location evidence="3">Cytoplasm</location>
    </subcellularLocation>
    <subcellularLocation>
        <location evidence="2">Nucleus</location>
    </subcellularLocation>
</comment>
<dbReference type="EMBL" id="GIBP01000378">
    <property type="protein sequence ID" value="NDV29347.1"/>
    <property type="molecule type" value="Transcribed_RNA"/>
</dbReference>
<keyword evidence="9" id="KW-0833">Ubl conjugation pathway</keyword>
<evidence type="ECO:0000256" key="2">
    <source>
        <dbReference type="ARBA" id="ARBA00004123"/>
    </source>
</evidence>
<evidence type="ECO:0000256" key="5">
    <source>
        <dbReference type="ARBA" id="ARBA00007434"/>
    </source>
</evidence>
<sequence length="879" mass="100902">MGALAQELSAQEKVANLSLKSVERVIMTVSTMTDLPNQYLSAFDYLVKSYRIANEEKQKNMRNNSRVEVIDQIMNLIISYIGIILQFPEMFPNLERSPDNVVQQFVNILVKDADQPLPLDFLSRLVERFKDGGLKEIFSPIFSEISSKLLQPFKPNIGIPQIRALSLLLKQKPLVFMVIHDPKWIPNDKKNGKEIEIHSFLGPILRMSFMPTNTLDDMTRIIPDPITNEKEHIERIRTQSNLMAQHTAGIISNMIKSVKEAREPFVEWVAAALNRNKNRMKMNTDLNTVAAPGFMLNLSSLLLHLCTPFIDAKYSRTGSVDSDYLVKFNRLDVSEEETRLNMDLHQYRDYKNMIKPKDVMDTGENKTNEPNFITESFFSAILSLHYGVLPLLASYDRNIHSFDPARKVCIAAQLLDPTFLDICFQFYDFVSVWLVRTALGGTANRPSSLPISSFPKSFSAIPEFIVEDLVEFMIFYLIHVPRLESGNFDSIITFLVTFTSSSTAFKNPYLRGKLIELMSILCPRKAHKMKYDHFDKSPIGQLYLASGLVQFYIDIEITGASSQFYDKFNARYFVQIVMKHLWSLKSYKESFLKTFSDTALFLKFTNMLINDAIFLLDESFAKLGKIRKHQEFQESPQWASTPPARQRELDQEFQTNERMTKTYLLLGRSTCKMLHYLTKDLAKQFMVPELRDRTAAMLNYFLVQLAGPNYQSLKVKSPEKYNFKPRSLLKTIATSYLHFVAFDGFPAAVARDGRSYNPVIFESASNLLLKTKTIDEDVFRKLTVFLGRVKQEAEAQAKEEQDLSDAPEHFLDPLLQTLMTDPVKLPTSKVTIDRVTITRHLLSTPQDPFNRAPLTIEQLIPDDALKQEIDAWLATKKKH</sequence>
<evidence type="ECO:0000256" key="4">
    <source>
        <dbReference type="ARBA" id="ARBA00004906"/>
    </source>
</evidence>
<dbReference type="SMART" id="SM00504">
    <property type="entry name" value="Ubox"/>
    <property type="match status" value="1"/>
</dbReference>
<dbReference type="GO" id="GO:0006511">
    <property type="term" value="P:ubiquitin-dependent protein catabolic process"/>
    <property type="evidence" value="ECO:0007669"/>
    <property type="project" value="InterPro"/>
</dbReference>
<evidence type="ECO:0000313" key="12">
    <source>
        <dbReference type="EMBL" id="NDV29347.1"/>
    </source>
</evidence>
<comment type="similarity">
    <text evidence="5">Belongs to the ubiquitin conjugation factor E4 family.</text>
</comment>
<dbReference type="InterPro" id="IPR013083">
    <property type="entry name" value="Znf_RING/FYVE/PHD"/>
</dbReference>